<gene>
    <name evidence="1" type="ORF">L3X38_023990</name>
</gene>
<proteinExistence type="predicted"/>
<sequence length="78" mass="9011">MVVERRGGDGGFDWEAGAEGLRDKRGRLTPRTGRKNGYGYLWRSERTPWRAERRPQEMHARCSTKGHRGCFVCCCVRP</sequence>
<evidence type="ECO:0000313" key="2">
    <source>
        <dbReference type="Proteomes" id="UP001054821"/>
    </source>
</evidence>
<evidence type="ECO:0000313" key="1">
    <source>
        <dbReference type="EMBL" id="KAI5333858.1"/>
    </source>
</evidence>
<dbReference type="AlphaFoldDB" id="A0AAD4VZ39"/>
<protein>
    <submittedName>
        <fullName evidence="1">Uncharacterized protein</fullName>
    </submittedName>
</protein>
<organism evidence="1 2">
    <name type="scientific">Prunus dulcis</name>
    <name type="common">Almond</name>
    <name type="synonym">Amygdalus dulcis</name>
    <dbReference type="NCBI Taxonomy" id="3755"/>
    <lineage>
        <taxon>Eukaryota</taxon>
        <taxon>Viridiplantae</taxon>
        <taxon>Streptophyta</taxon>
        <taxon>Embryophyta</taxon>
        <taxon>Tracheophyta</taxon>
        <taxon>Spermatophyta</taxon>
        <taxon>Magnoliopsida</taxon>
        <taxon>eudicotyledons</taxon>
        <taxon>Gunneridae</taxon>
        <taxon>Pentapetalae</taxon>
        <taxon>rosids</taxon>
        <taxon>fabids</taxon>
        <taxon>Rosales</taxon>
        <taxon>Rosaceae</taxon>
        <taxon>Amygdaloideae</taxon>
        <taxon>Amygdaleae</taxon>
        <taxon>Prunus</taxon>
    </lineage>
</organism>
<reference evidence="1 2" key="1">
    <citation type="journal article" date="2022" name="G3 (Bethesda)">
        <title>Whole-genome sequence and methylome profiling of the almond [Prunus dulcis (Mill.) D.A. Webb] cultivar 'Nonpareil'.</title>
        <authorList>
            <person name="D'Amico-Willman K.M."/>
            <person name="Ouma W.Z."/>
            <person name="Meulia T."/>
            <person name="Sideli G.M."/>
            <person name="Gradziel T.M."/>
            <person name="Fresnedo-Ramirez J."/>
        </authorList>
    </citation>
    <scope>NUCLEOTIDE SEQUENCE [LARGE SCALE GENOMIC DNA]</scope>
    <source>
        <strain evidence="1">Clone GOH B32 T37-40</strain>
    </source>
</reference>
<dbReference type="Proteomes" id="UP001054821">
    <property type="component" value="Chromosome 4"/>
</dbReference>
<keyword evidence="2" id="KW-1185">Reference proteome</keyword>
<accession>A0AAD4VZ39</accession>
<dbReference type="EMBL" id="JAJFAZ020000004">
    <property type="protein sequence ID" value="KAI5333858.1"/>
    <property type="molecule type" value="Genomic_DNA"/>
</dbReference>
<comment type="caution">
    <text evidence="1">The sequence shown here is derived from an EMBL/GenBank/DDBJ whole genome shotgun (WGS) entry which is preliminary data.</text>
</comment>
<name>A0AAD4VZ39_PRUDU</name>